<protein>
    <submittedName>
        <fullName evidence="10">TCR/Tet family MFS transporter</fullName>
    </submittedName>
</protein>
<keyword evidence="4" id="KW-0813">Transport</keyword>
<dbReference type="PROSITE" id="PS50850">
    <property type="entry name" value="MFS"/>
    <property type="match status" value="1"/>
</dbReference>
<dbReference type="Gene3D" id="1.20.1250.20">
    <property type="entry name" value="MFS general substrate transporter like domains"/>
    <property type="match status" value="1"/>
</dbReference>
<comment type="caution">
    <text evidence="10">The sequence shown here is derived from an EMBL/GenBank/DDBJ whole genome shotgun (WGS) entry which is preliminary data.</text>
</comment>
<evidence type="ECO:0000259" key="9">
    <source>
        <dbReference type="PROSITE" id="PS50850"/>
    </source>
</evidence>
<dbReference type="RefSeq" id="WP_340238498.1">
    <property type="nucleotide sequence ID" value="NZ_JBBEWC010000009.1"/>
</dbReference>
<evidence type="ECO:0000313" key="10">
    <source>
        <dbReference type="EMBL" id="MFD2519492.1"/>
    </source>
</evidence>
<evidence type="ECO:0000313" key="11">
    <source>
        <dbReference type="Proteomes" id="UP001597510"/>
    </source>
</evidence>
<sequence length="418" mass="45014">MSVKKSAATSFVLITVLIDSIGFGVIIPVIPRLISELAHVDTSGAARYGGWLFAAYSVMQFIFSPIMGGLSDQYGRRPVLLASLFGFALDYLLLVFASSIGWLFVGRIIAGIMGASFTTAAAYMADISTPEKRAQNFGMIGAAFGLGFIVGPIIGGFVSELGTRAPFMVAGGLTILNWLYGYFVLPESLSMENRRKFNWKRANPIGALTNLRRFPMIVGLVTALFLVYISSFSTQGTWAYYTKEKFGWSEREVGLSLTFIGVMIALVQGFLTRILVPKLGTRKSIYIGFIFSILGSLAYCFANEGWMVYAIMVPFSLGGLAGPAMQGLISGQIPANEQGELQGSLTSLNSVSAIIGPVLMSSLFAKFTAKGAPIYFPGVPFLASVILTTISLLLIVRTLNKHTTKVEQAEAIKHSGIS</sequence>
<feature type="transmembrane region" description="Helical" evidence="8">
    <location>
        <begin position="214"/>
        <end position="233"/>
    </location>
</feature>
<dbReference type="PROSITE" id="PS00216">
    <property type="entry name" value="SUGAR_TRANSPORT_1"/>
    <property type="match status" value="1"/>
</dbReference>
<dbReference type="InterPro" id="IPR005829">
    <property type="entry name" value="Sugar_transporter_CS"/>
</dbReference>
<keyword evidence="6 8" id="KW-1133">Transmembrane helix</keyword>
<dbReference type="InterPro" id="IPR001958">
    <property type="entry name" value="Tet-R_TetA/multi-R_MdtG-like"/>
</dbReference>
<feature type="transmembrane region" description="Helical" evidence="8">
    <location>
        <begin position="284"/>
        <end position="302"/>
    </location>
</feature>
<feature type="domain" description="Major facilitator superfamily (MFS) profile" evidence="9">
    <location>
        <begin position="8"/>
        <end position="403"/>
    </location>
</feature>
<dbReference type="PRINTS" id="PR01035">
    <property type="entry name" value="TCRTETA"/>
</dbReference>
<evidence type="ECO:0000256" key="3">
    <source>
        <dbReference type="ARBA" id="ARBA00007520"/>
    </source>
</evidence>
<gene>
    <name evidence="10" type="ORF">ACFSR2_01270</name>
</gene>
<dbReference type="CDD" id="cd17388">
    <property type="entry name" value="MFS_TetA"/>
    <property type="match status" value="1"/>
</dbReference>
<name>A0ABW5J306_9BACT</name>
<feature type="transmembrane region" description="Helical" evidence="8">
    <location>
        <begin position="48"/>
        <end position="67"/>
    </location>
</feature>
<dbReference type="PANTHER" id="PTHR23504">
    <property type="entry name" value="MAJOR FACILITATOR SUPERFAMILY DOMAIN-CONTAINING PROTEIN 10"/>
    <property type="match status" value="1"/>
</dbReference>
<evidence type="ECO:0000256" key="6">
    <source>
        <dbReference type="ARBA" id="ARBA00022989"/>
    </source>
</evidence>
<dbReference type="SUPFAM" id="SSF103473">
    <property type="entry name" value="MFS general substrate transporter"/>
    <property type="match status" value="1"/>
</dbReference>
<accession>A0ABW5J306</accession>
<dbReference type="InterPro" id="IPR020846">
    <property type="entry name" value="MFS_dom"/>
</dbReference>
<proteinExistence type="inferred from homology"/>
<keyword evidence="5 8" id="KW-0812">Transmembrane</keyword>
<feature type="transmembrane region" description="Helical" evidence="8">
    <location>
        <begin position="165"/>
        <end position="185"/>
    </location>
</feature>
<evidence type="ECO:0000256" key="8">
    <source>
        <dbReference type="SAM" id="Phobius"/>
    </source>
</evidence>
<dbReference type="EMBL" id="JBHULC010000001">
    <property type="protein sequence ID" value="MFD2519492.1"/>
    <property type="molecule type" value="Genomic_DNA"/>
</dbReference>
<feature type="transmembrane region" description="Helical" evidence="8">
    <location>
        <begin position="79"/>
        <end position="98"/>
    </location>
</feature>
<comment type="subcellular location">
    <subcellularLocation>
        <location evidence="2">Membrane</location>
        <topology evidence="2">Multi-pass membrane protein</topology>
    </subcellularLocation>
</comment>
<evidence type="ECO:0000256" key="5">
    <source>
        <dbReference type="ARBA" id="ARBA00022692"/>
    </source>
</evidence>
<keyword evidence="11" id="KW-1185">Reference proteome</keyword>
<comment type="similarity">
    <text evidence="3">Belongs to the major facilitator superfamily. TCR/Tet family.</text>
</comment>
<evidence type="ECO:0000256" key="1">
    <source>
        <dbReference type="ARBA" id="ARBA00003279"/>
    </source>
</evidence>
<dbReference type="InterPro" id="IPR011701">
    <property type="entry name" value="MFS"/>
</dbReference>
<reference evidence="11" key="1">
    <citation type="journal article" date="2019" name="Int. J. Syst. Evol. Microbiol.">
        <title>The Global Catalogue of Microorganisms (GCM) 10K type strain sequencing project: providing services to taxonomists for standard genome sequencing and annotation.</title>
        <authorList>
            <consortium name="The Broad Institute Genomics Platform"/>
            <consortium name="The Broad Institute Genome Sequencing Center for Infectious Disease"/>
            <person name="Wu L."/>
            <person name="Ma J."/>
        </authorList>
    </citation>
    <scope>NUCLEOTIDE SEQUENCE [LARGE SCALE GENOMIC DNA]</scope>
    <source>
        <strain evidence="11">KCTC 52344</strain>
    </source>
</reference>
<feature type="transmembrane region" description="Helical" evidence="8">
    <location>
        <begin position="374"/>
        <end position="396"/>
    </location>
</feature>
<dbReference type="Pfam" id="PF07690">
    <property type="entry name" value="MFS_1"/>
    <property type="match status" value="1"/>
</dbReference>
<dbReference type="Proteomes" id="UP001597510">
    <property type="component" value="Unassembled WGS sequence"/>
</dbReference>
<feature type="transmembrane region" description="Helical" evidence="8">
    <location>
        <begin position="253"/>
        <end position="272"/>
    </location>
</feature>
<comment type="function">
    <text evidence="1">Resistance to tetracycline by an active tetracycline efflux. This is an energy-dependent process that decreases the accumulation of the antibiotic in whole cells. This protein functions as a metal-tetracycline/H(+) antiporter.</text>
</comment>
<keyword evidence="7 8" id="KW-0472">Membrane</keyword>
<organism evidence="10 11">
    <name type="scientific">Emticicia soli</name>
    <dbReference type="NCBI Taxonomy" id="2027878"/>
    <lineage>
        <taxon>Bacteria</taxon>
        <taxon>Pseudomonadati</taxon>
        <taxon>Bacteroidota</taxon>
        <taxon>Cytophagia</taxon>
        <taxon>Cytophagales</taxon>
        <taxon>Leadbetterellaceae</taxon>
        <taxon>Emticicia</taxon>
    </lineage>
</organism>
<evidence type="ECO:0000256" key="2">
    <source>
        <dbReference type="ARBA" id="ARBA00004141"/>
    </source>
</evidence>
<evidence type="ECO:0000256" key="4">
    <source>
        <dbReference type="ARBA" id="ARBA00022448"/>
    </source>
</evidence>
<evidence type="ECO:0000256" key="7">
    <source>
        <dbReference type="ARBA" id="ARBA00023136"/>
    </source>
</evidence>
<dbReference type="InterPro" id="IPR036259">
    <property type="entry name" value="MFS_trans_sf"/>
</dbReference>
<feature type="transmembrane region" description="Helical" evidence="8">
    <location>
        <begin position="104"/>
        <end position="125"/>
    </location>
</feature>
<dbReference type="PANTHER" id="PTHR23504:SF15">
    <property type="entry name" value="MAJOR FACILITATOR SUPERFAMILY (MFS) PROFILE DOMAIN-CONTAINING PROTEIN"/>
    <property type="match status" value="1"/>
</dbReference>
<feature type="transmembrane region" description="Helical" evidence="8">
    <location>
        <begin position="137"/>
        <end position="159"/>
    </location>
</feature>